<organism evidence="3 4">
    <name type="scientific">Ancylostoma ceylanicum</name>
    <dbReference type="NCBI Taxonomy" id="53326"/>
    <lineage>
        <taxon>Eukaryota</taxon>
        <taxon>Metazoa</taxon>
        <taxon>Ecdysozoa</taxon>
        <taxon>Nematoda</taxon>
        <taxon>Chromadorea</taxon>
        <taxon>Rhabditida</taxon>
        <taxon>Rhabditina</taxon>
        <taxon>Rhabditomorpha</taxon>
        <taxon>Strongyloidea</taxon>
        <taxon>Ancylostomatidae</taxon>
        <taxon>Ancylostomatinae</taxon>
        <taxon>Ancylostoma</taxon>
    </lineage>
</organism>
<dbReference type="Pfam" id="PF03125">
    <property type="entry name" value="Sre"/>
    <property type="match status" value="1"/>
</dbReference>
<feature type="transmembrane region" description="Helical" evidence="2">
    <location>
        <begin position="149"/>
        <end position="168"/>
    </location>
</feature>
<evidence type="ECO:0000313" key="3">
    <source>
        <dbReference type="EMBL" id="EYC09576.1"/>
    </source>
</evidence>
<evidence type="ECO:0000256" key="2">
    <source>
        <dbReference type="SAM" id="Phobius"/>
    </source>
</evidence>
<dbReference type="InterPro" id="IPR052854">
    <property type="entry name" value="Serpentine_rcpt_epsilon"/>
</dbReference>
<dbReference type="GO" id="GO:0007606">
    <property type="term" value="P:sensory perception of chemical stimulus"/>
    <property type="evidence" value="ECO:0007669"/>
    <property type="project" value="InterPro"/>
</dbReference>
<dbReference type="EMBL" id="JARK01001396">
    <property type="protein sequence ID" value="EYC09576.1"/>
    <property type="molecule type" value="Genomic_DNA"/>
</dbReference>
<reference evidence="4" key="1">
    <citation type="journal article" date="2015" name="Nat. Genet.">
        <title>The genome and transcriptome of the zoonotic hookworm Ancylostoma ceylanicum identify infection-specific gene families.</title>
        <authorList>
            <person name="Schwarz E.M."/>
            <person name="Hu Y."/>
            <person name="Antoshechkin I."/>
            <person name="Miller M.M."/>
            <person name="Sternberg P.W."/>
            <person name="Aroian R.V."/>
        </authorList>
    </citation>
    <scope>NUCLEOTIDE SEQUENCE</scope>
    <source>
        <strain evidence="4">HY135</strain>
    </source>
</reference>
<keyword evidence="4" id="KW-1185">Reference proteome</keyword>
<dbReference type="AlphaFoldDB" id="A0A016U3R0"/>
<dbReference type="PANTHER" id="PTHR47518">
    <property type="entry name" value="SERPENTINE RECEPTOR CLASS EPSILON-13-RELATED"/>
    <property type="match status" value="1"/>
</dbReference>
<accession>A0A016U3R0</accession>
<protein>
    <submittedName>
        <fullName evidence="3">Uncharacterized protein</fullName>
    </submittedName>
</protein>
<gene>
    <name evidence="3" type="primary">Acey_s0060.g3190</name>
    <name evidence="3" type="ORF">Y032_0060g3190</name>
</gene>
<dbReference type="InterPro" id="IPR004151">
    <property type="entry name" value="7TM_GPCR_serpentine_rcpt_Sre"/>
</dbReference>
<name>A0A016U3R0_9BILA</name>
<evidence type="ECO:0000256" key="1">
    <source>
        <dbReference type="ARBA" id="ARBA00006803"/>
    </source>
</evidence>
<comment type="similarity">
    <text evidence="1">Belongs to the nematode receptor-like protein sre family.</text>
</comment>
<feature type="transmembrane region" description="Helical" evidence="2">
    <location>
        <begin position="115"/>
        <end position="137"/>
    </location>
</feature>
<keyword evidence="2" id="KW-1133">Transmembrane helix</keyword>
<keyword evidence="2" id="KW-0812">Transmembrane</keyword>
<comment type="caution">
    <text evidence="3">The sequence shown here is derived from an EMBL/GenBank/DDBJ whole genome shotgun (WGS) entry which is preliminary data.</text>
</comment>
<dbReference type="PANTHER" id="PTHR47518:SF9">
    <property type="entry name" value="SERPENTINE RECEPTOR, CLASS T"/>
    <property type="match status" value="1"/>
</dbReference>
<sequence length="226" mass="26071">MFGGALSLPNFIIDRLCATLLPVKYEAKGNRFPLIAITMITVQVILTALGVVAYINEKISDFQQTIIFTSFCVFSAVVFSILPIMTRRIDEQYRREHSSVSLRYQSTENLRVARLLNILMVLYATFYISETGLYYIYYYFVKDYLLNKIFMSTYIMSIAAEIFVSIMVTTCSHPKLRSALPQMQRKTKVSTPCGRNVVSTDGRVLSFSADEEQKIYFDSYSMMWRK</sequence>
<keyword evidence="2" id="KW-0472">Membrane</keyword>
<feature type="transmembrane region" description="Helical" evidence="2">
    <location>
        <begin position="67"/>
        <end position="85"/>
    </location>
</feature>
<feature type="transmembrane region" description="Helical" evidence="2">
    <location>
        <begin position="34"/>
        <end position="55"/>
    </location>
</feature>
<proteinExistence type="inferred from homology"/>
<dbReference type="OrthoDB" id="5822576at2759"/>
<dbReference type="Proteomes" id="UP000024635">
    <property type="component" value="Unassembled WGS sequence"/>
</dbReference>
<evidence type="ECO:0000313" key="4">
    <source>
        <dbReference type="Proteomes" id="UP000024635"/>
    </source>
</evidence>
<dbReference type="GO" id="GO:0016020">
    <property type="term" value="C:membrane"/>
    <property type="evidence" value="ECO:0007669"/>
    <property type="project" value="InterPro"/>
</dbReference>